<accession>A0A8J6H9L7</accession>
<dbReference type="EMBL" id="JABDTM020027604">
    <property type="protein sequence ID" value="KAH0810271.1"/>
    <property type="molecule type" value="Genomic_DNA"/>
</dbReference>
<evidence type="ECO:0000313" key="2">
    <source>
        <dbReference type="EMBL" id="KAH0810271.1"/>
    </source>
</evidence>
<dbReference type="Proteomes" id="UP000719412">
    <property type="component" value="Unassembled WGS sequence"/>
</dbReference>
<evidence type="ECO:0000313" key="3">
    <source>
        <dbReference type="Proteomes" id="UP000719412"/>
    </source>
</evidence>
<feature type="compositionally biased region" description="Basic and acidic residues" evidence="1">
    <location>
        <begin position="36"/>
        <end position="46"/>
    </location>
</feature>
<reference evidence="2" key="1">
    <citation type="journal article" date="2020" name="J Insects Food Feed">
        <title>The yellow mealworm (Tenebrio molitor) genome: a resource for the emerging insects as food and feed industry.</title>
        <authorList>
            <person name="Eriksson T."/>
            <person name="Andere A."/>
            <person name="Kelstrup H."/>
            <person name="Emery V."/>
            <person name="Picard C."/>
        </authorList>
    </citation>
    <scope>NUCLEOTIDE SEQUENCE</scope>
    <source>
        <strain evidence="2">Stoneville</strain>
        <tissue evidence="2">Whole head</tissue>
    </source>
</reference>
<comment type="caution">
    <text evidence="2">The sequence shown here is derived from an EMBL/GenBank/DDBJ whole genome shotgun (WGS) entry which is preliminary data.</text>
</comment>
<reference evidence="2" key="2">
    <citation type="submission" date="2021-08" db="EMBL/GenBank/DDBJ databases">
        <authorList>
            <person name="Eriksson T."/>
        </authorList>
    </citation>
    <scope>NUCLEOTIDE SEQUENCE</scope>
    <source>
        <strain evidence="2">Stoneville</strain>
        <tissue evidence="2">Whole head</tissue>
    </source>
</reference>
<gene>
    <name evidence="2" type="ORF">GEV33_012518</name>
</gene>
<evidence type="ECO:0000256" key="1">
    <source>
        <dbReference type="SAM" id="MobiDB-lite"/>
    </source>
</evidence>
<protein>
    <submittedName>
        <fullName evidence="2">Uncharacterized protein</fullName>
    </submittedName>
</protein>
<keyword evidence="3" id="KW-1185">Reference proteome</keyword>
<name>A0A8J6H9L7_TENMO</name>
<sequence length="440" mass="50082">MWSERYTIGLIRPDPNRFGAQPVPTRNPPGANTEPTRSRHGADPEPIRNSPGTDSESIRCRYGTNPEPTRCPPRADPKPTRSRTGIHPDPTRNPSGTDLKPTRRQPGVHPKPIRKPPGNDPEPTLNQRGNHPEPIRNSPGTDPKPVHALLKMTFQMAEEIVIMKMLQYCRDLSRGKLLPMKSYCSRCVVGLERILVNDKERQHRRRHPLDGEVVCMQCQRSPKNAKCKMQSGYGQGGSLSLAFPQPKRFLDDIWNVRRRHHLRYRTLLEACRNGANWSTELLMELQSRWYQDEETTNSVDVNNLETVEMEVSLGHPSRRLHLPDTSIPRNSNGVRSSFAIIKTSNSPNNVWRRQKIGRLRACLGDFRCIANNTEQIPPFIAIVINRQTMHDDVLFGRANNGKATRGRMSPKSFATGEDYKENSDLYKKIDYGLALRFLLG</sequence>
<proteinExistence type="predicted"/>
<feature type="region of interest" description="Disordered" evidence="1">
    <location>
        <begin position="1"/>
        <end position="146"/>
    </location>
</feature>
<organism evidence="2 3">
    <name type="scientific">Tenebrio molitor</name>
    <name type="common">Yellow mealworm beetle</name>
    <dbReference type="NCBI Taxonomy" id="7067"/>
    <lineage>
        <taxon>Eukaryota</taxon>
        <taxon>Metazoa</taxon>
        <taxon>Ecdysozoa</taxon>
        <taxon>Arthropoda</taxon>
        <taxon>Hexapoda</taxon>
        <taxon>Insecta</taxon>
        <taxon>Pterygota</taxon>
        <taxon>Neoptera</taxon>
        <taxon>Endopterygota</taxon>
        <taxon>Coleoptera</taxon>
        <taxon>Polyphaga</taxon>
        <taxon>Cucujiformia</taxon>
        <taxon>Tenebrionidae</taxon>
        <taxon>Tenebrio</taxon>
    </lineage>
</organism>
<dbReference type="AlphaFoldDB" id="A0A8J6H9L7"/>